<evidence type="ECO:0000313" key="3">
    <source>
        <dbReference type="Proteomes" id="UP000523795"/>
    </source>
</evidence>
<feature type="compositionally biased region" description="Polar residues" evidence="1">
    <location>
        <begin position="17"/>
        <end position="26"/>
    </location>
</feature>
<evidence type="ECO:0000256" key="1">
    <source>
        <dbReference type="SAM" id="MobiDB-lite"/>
    </source>
</evidence>
<organism evidence="2 3">
    <name type="scientific">Arthrobacter deserti</name>
    <dbReference type="NCBI Taxonomy" id="1742687"/>
    <lineage>
        <taxon>Bacteria</taxon>
        <taxon>Bacillati</taxon>
        <taxon>Actinomycetota</taxon>
        <taxon>Actinomycetes</taxon>
        <taxon>Micrococcales</taxon>
        <taxon>Micrococcaceae</taxon>
        <taxon>Arthrobacter</taxon>
    </lineage>
</organism>
<comment type="caution">
    <text evidence="2">The sequence shown here is derived from an EMBL/GenBank/DDBJ whole genome shotgun (WGS) entry which is preliminary data.</text>
</comment>
<feature type="region of interest" description="Disordered" evidence="1">
    <location>
        <begin position="1"/>
        <end position="26"/>
    </location>
</feature>
<evidence type="ECO:0000313" key="2">
    <source>
        <dbReference type="EMBL" id="NKX52783.1"/>
    </source>
</evidence>
<evidence type="ECO:0008006" key="4">
    <source>
        <dbReference type="Google" id="ProtNLM"/>
    </source>
</evidence>
<dbReference type="Gene3D" id="3.30.65.10">
    <property type="entry name" value="Bacterial Topoisomerase I, domain 1"/>
    <property type="match status" value="1"/>
</dbReference>
<reference evidence="2 3" key="1">
    <citation type="submission" date="2020-04" db="EMBL/GenBank/DDBJ databases">
        <authorList>
            <person name="Liu S."/>
        </authorList>
    </citation>
    <scope>NUCLEOTIDE SEQUENCE [LARGE SCALE GENOMIC DNA]</scope>
    <source>
        <strain evidence="2 3">CGMCC 1.15091</strain>
    </source>
</reference>
<name>A0ABX1JTY2_9MICC</name>
<feature type="non-terminal residue" evidence="2">
    <location>
        <position position="1"/>
    </location>
</feature>
<dbReference type="EMBL" id="JAAZSR010000735">
    <property type="protein sequence ID" value="NKX52783.1"/>
    <property type="molecule type" value="Genomic_DNA"/>
</dbReference>
<keyword evidence="3" id="KW-1185">Reference proteome</keyword>
<sequence>DASAKGSISAVPPSVLPQASVSPVTTGTQRRIWASSPYRSGSGAFYGCSQYPKCQNTLKASDIERSSRTSWTPPAHANNSCYWRGSIALRLYKSGQ</sequence>
<proteinExistence type="predicted"/>
<accession>A0ABX1JTY2</accession>
<protein>
    <recommendedName>
        <fullName evidence="4">DNA topoisomerase type IA zn finger domain-containing protein</fullName>
    </recommendedName>
</protein>
<dbReference type="Proteomes" id="UP000523795">
    <property type="component" value="Unassembled WGS sequence"/>
</dbReference>
<gene>
    <name evidence="2" type="ORF">HER39_19840</name>
</gene>